<gene>
    <name evidence="1" type="ORF">SAMN06275492_12628</name>
</gene>
<dbReference type="Pfam" id="PF12669">
    <property type="entry name" value="FeoB_associated"/>
    <property type="match status" value="1"/>
</dbReference>
<name>A0A1X7KFA7_9BACT</name>
<keyword evidence="2" id="KW-1185">Reference proteome</keyword>
<organism evidence="1 2">
    <name type="scientific">Dethiosulfovibrio salsuginis</name>
    <dbReference type="NCBI Taxonomy" id="561720"/>
    <lineage>
        <taxon>Bacteria</taxon>
        <taxon>Thermotogati</taxon>
        <taxon>Synergistota</taxon>
        <taxon>Synergistia</taxon>
        <taxon>Synergistales</taxon>
        <taxon>Dethiosulfovibrionaceae</taxon>
        <taxon>Dethiosulfovibrio</taxon>
    </lineage>
</organism>
<dbReference type="AlphaFoldDB" id="A0A1X7KFA7"/>
<dbReference type="RefSeq" id="WP_143340895.1">
    <property type="nucleotide sequence ID" value="NZ_FXBB01000026.1"/>
</dbReference>
<dbReference type="EMBL" id="FXBB01000026">
    <property type="protein sequence ID" value="SMG39618.1"/>
    <property type="molecule type" value="Genomic_DNA"/>
</dbReference>
<proteinExistence type="predicted"/>
<protein>
    <submittedName>
        <fullName evidence="1">Virus attachment protein p12 family protein</fullName>
    </submittedName>
</protein>
<evidence type="ECO:0000313" key="1">
    <source>
        <dbReference type="EMBL" id="SMG39618.1"/>
    </source>
</evidence>
<dbReference type="STRING" id="561720.SAMN06275492_12628"/>
<dbReference type="Proteomes" id="UP000193355">
    <property type="component" value="Unassembled WGS sequence"/>
</dbReference>
<accession>A0A1X7KFA7</accession>
<reference evidence="2" key="1">
    <citation type="submission" date="2017-04" db="EMBL/GenBank/DDBJ databases">
        <authorList>
            <person name="Varghese N."/>
            <person name="Submissions S."/>
        </authorList>
    </citation>
    <scope>NUCLEOTIDE SEQUENCE [LARGE SCALE GENOMIC DNA]</scope>
    <source>
        <strain evidence="2">USBA 82</strain>
    </source>
</reference>
<sequence>MEKAIVAAVVIVAGIVLLNRIRSIAKGGGCGCGCSSCPSASKCTPPEEYHKGN</sequence>
<evidence type="ECO:0000313" key="2">
    <source>
        <dbReference type="Proteomes" id="UP000193355"/>
    </source>
</evidence>